<evidence type="ECO:0000313" key="3">
    <source>
        <dbReference type="Proteomes" id="UP001056384"/>
    </source>
</evidence>
<feature type="region of interest" description="Disordered" evidence="1">
    <location>
        <begin position="48"/>
        <end position="72"/>
    </location>
</feature>
<dbReference type="Proteomes" id="UP001056384">
    <property type="component" value="Chromosome 1"/>
</dbReference>
<accession>A0A9Q9AQ63</accession>
<reference evidence="2" key="1">
    <citation type="submission" date="2022-06" db="EMBL/GenBank/DDBJ databases">
        <title>Complete genome sequences of two strains of the flax pathogen Septoria linicola.</title>
        <authorList>
            <person name="Lapalu N."/>
            <person name="Simon A."/>
            <person name="Demenou B."/>
            <person name="Paumier D."/>
            <person name="Guillot M.-P."/>
            <person name="Gout L."/>
            <person name="Valade R."/>
        </authorList>
    </citation>
    <scope>NUCLEOTIDE SEQUENCE</scope>
    <source>
        <strain evidence="2">SE15195</strain>
    </source>
</reference>
<protein>
    <submittedName>
        <fullName evidence="2">Uncharacterized protein</fullName>
    </submittedName>
</protein>
<proteinExistence type="predicted"/>
<evidence type="ECO:0000313" key="2">
    <source>
        <dbReference type="EMBL" id="USW48791.1"/>
    </source>
</evidence>
<dbReference type="AlphaFoldDB" id="A0A9Q9AQ63"/>
<evidence type="ECO:0000256" key="1">
    <source>
        <dbReference type="SAM" id="MobiDB-lite"/>
    </source>
</evidence>
<organism evidence="2 3">
    <name type="scientific">Septoria linicola</name>
    <dbReference type="NCBI Taxonomy" id="215465"/>
    <lineage>
        <taxon>Eukaryota</taxon>
        <taxon>Fungi</taxon>
        <taxon>Dikarya</taxon>
        <taxon>Ascomycota</taxon>
        <taxon>Pezizomycotina</taxon>
        <taxon>Dothideomycetes</taxon>
        <taxon>Dothideomycetidae</taxon>
        <taxon>Mycosphaerellales</taxon>
        <taxon>Mycosphaerellaceae</taxon>
        <taxon>Septoria</taxon>
    </lineage>
</organism>
<gene>
    <name evidence="2" type="ORF">Slin15195_G021100</name>
</gene>
<name>A0A9Q9AQ63_9PEZI</name>
<dbReference type="EMBL" id="CP099418">
    <property type="protein sequence ID" value="USW48791.1"/>
    <property type="molecule type" value="Genomic_DNA"/>
</dbReference>
<keyword evidence="3" id="KW-1185">Reference proteome</keyword>
<sequence>MANQLPSKKTGFHVAVLEPTRHGRGLPWNLTFDLGVTSALGCMQVLDGEPERDVPKDEQPTREEIGTKSLEI</sequence>
<feature type="compositionally biased region" description="Basic and acidic residues" evidence="1">
    <location>
        <begin position="49"/>
        <end position="72"/>
    </location>
</feature>